<dbReference type="GO" id="GO:0001732">
    <property type="term" value="P:formation of cytoplasmic translation initiation complex"/>
    <property type="evidence" value="ECO:0007669"/>
    <property type="project" value="UniProtKB-UniRule"/>
</dbReference>
<name>A0A8H7UBA2_MORIS</name>
<dbReference type="PROSITE" id="PS50082">
    <property type="entry name" value="WD_REPEATS_2"/>
    <property type="match status" value="2"/>
</dbReference>
<feature type="repeat" description="WD" evidence="5">
    <location>
        <begin position="153"/>
        <end position="194"/>
    </location>
</feature>
<dbReference type="InterPro" id="IPR027531">
    <property type="entry name" value="eIF3f"/>
</dbReference>
<dbReference type="GO" id="GO:0031369">
    <property type="term" value="F:translation initiation factor binding"/>
    <property type="evidence" value="ECO:0007669"/>
    <property type="project" value="InterPro"/>
</dbReference>
<evidence type="ECO:0000256" key="5">
    <source>
        <dbReference type="PROSITE-ProRule" id="PRU00221"/>
    </source>
</evidence>
<comment type="caution">
    <text evidence="7">The sequence shown here is derived from an EMBL/GenBank/DDBJ whole genome shotgun (WGS) entry which is preliminary data.</text>
</comment>
<dbReference type="PROSITE" id="PS50249">
    <property type="entry name" value="MPN"/>
    <property type="match status" value="1"/>
</dbReference>
<organism evidence="7 8">
    <name type="scientific">Mortierella isabellina</name>
    <name type="common">Filamentous fungus</name>
    <name type="synonym">Umbelopsis isabellina</name>
    <dbReference type="NCBI Taxonomy" id="91625"/>
    <lineage>
        <taxon>Eukaryota</taxon>
        <taxon>Fungi</taxon>
        <taxon>Fungi incertae sedis</taxon>
        <taxon>Mucoromycota</taxon>
        <taxon>Mucoromycotina</taxon>
        <taxon>Umbelopsidomycetes</taxon>
        <taxon>Umbelopsidales</taxon>
        <taxon>Umbelopsidaceae</taxon>
        <taxon>Umbelopsis</taxon>
    </lineage>
</organism>
<dbReference type="InterPro" id="IPR024969">
    <property type="entry name" value="EIF3F/CSN6-like_C"/>
</dbReference>
<evidence type="ECO:0000313" key="8">
    <source>
        <dbReference type="Proteomes" id="UP000654370"/>
    </source>
</evidence>
<dbReference type="SUPFAM" id="SSF50978">
    <property type="entry name" value="WD40 repeat-like"/>
    <property type="match status" value="1"/>
</dbReference>
<sequence length="727" mass="79775">MSQIQHLPHVTVQPDWQTVIEDLISNKIKKESFWISCYCKYQESVHGSAQATNDHEVQNTCDLSGKDGVEARYVNNKALEVSCPLLGIKKVLVKGYLIDFHPFDSQSRIPKPIEAMNISPNYELYAVSSGTVIKIGELMTGTPRQIHVLQRELQGHIGDVTTVEFFPSGQVLLSGAADFQLRIWSVLDGTNPVTLKGHTAAITSTAIVDRGRNVLSSSKDGTIRLWECGSATTIATINCAGSVSSISLVGLPDVLKTEDDPSLDPREVSTKNKLVLAALDKGFLQAFDLGTKKEVFRTQALEGELLCCAYQPELGIIAVGSSTGIVALYNIQNTAETIAQFQRDENPILQLGFKLDDNGEETLCIATADGCIFETNPLSAILQSGRADIVAEYTGFDVDPVYSMKIAFRRGNALKGIIAAGRDGYVRRMPLSTKPSTLHLTSTSGAPAFRPFTCVINPVVLFSILDHYLRRNEGQERVIGTLLGVRSDDGTEVEIRNCFNVPHQENDSEVAVDMEHHRAMFELHQRVNPKEVIVGWYATGSELNSYSALIQDFYSSEVAPFQAIHLTMDTDLAIKGSHSMGLKTHISAPVGITAKSGNCMFLPVPCEVRYFDAERSGLEILATAKASDERQATLLSDMDHLEIAIAKVQEMLDRVSQYVQQVLNGQEPANNAIGRYIMDSVSVVPKVDAASFEKMFNSHLQDLLMVVYLANMTRTQLSVAERLNALV</sequence>
<dbReference type="EMBL" id="JAEPQZ010000015">
    <property type="protein sequence ID" value="KAG2173319.1"/>
    <property type="molecule type" value="Genomic_DNA"/>
</dbReference>
<accession>A0A8H7UBA2</accession>
<comment type="similarity">
    <text evidence="4">Belongs to the eIF-3 subunit F family.</text>
</comment>
<dbReference type="Pfam" id="PF01398">
    <property type="entry name" value="JAB"/>
    <property type="match status" value="1"/>
</dbReference>
<keyword evidence="5" id="KW-0853">WD repeat</keyword>
<dbReference type="HAMAP" id="MF_03005">
    <property type="entry name" value="eIF3f"/>
    <property type="match status" value="1"/>
</dbReference>
<dbReference type="PANTHER" id="PTHR10540:SF6">
    <property type="entry name" value="EUKARYOTIC TRANSLATION INITIATION FACTOR 3 SUBUNIT F"/>
    <property type="match status" value="1"/>
</dbReference>
<dbReference type="SMART" id="SM00320">
    <property type="entry name" value="WD40"/>
    <property type="match status" value="4"/>
</dbReference>
<keyword evidence="8" id="KW-1185">Reference proteome</keyword>
<evidence type="ECO:0000259" key="6">
    <source>
        <dbReference type="PROSITE" id="PS50249"/>
    </source>
</evidence>
<dbReference type="PANTHER" id="PTHR10540">
    <property type="entry name" value="EUKARYOTIC TRANSLATION INITIATION FACTOR 3 SUBUNIT F-RELATED"/>
    <property type="match status" value="1"/>
</dbReference>
<protein>
    <recommendedName>
        <fullName evidence="4">Eukaryotic translation initiation factor 3 subunit F</fullName>
        <shortName evidence="4">eIF3f</shortName>
    </recommendedName>
</protein>
<dbReference type="Pfam" id="PF00400">
    <property type="entry name" value="WD40"/>
    <property type="match status" value="2"/>
</dbReference>
<dbReference type="PROSITE" id="PS50294">
    <property type="entry name" value="WD_REPEATS_REGION"/>
    <property type="match status" value="2"/>
</dbReference>
<dbReference type="GO" id="GO:0008237">
    <property type="term" value="F:metallopeptidase activity"/>
    <property type="evidence" value="ECO:0007669"/>
    <property type="project" value="InterPro"/>
</dbReference>
<dbReference type="GO" id="GO:0016282">
    <property type="term" value="C:eukaryotic 43S preinitiation complex"/>
    <property type="evidence" value="ECO:0007669"/>
    <property type="project" value="UniProtKB-UniRule"/>
</dbReference>
<proteinExistence type="inferred from homology"/>
<dbReference type="GO" id="GO:0071541">
    <property type="term" value="C:eukaryotic translation initiation factor 3 complex, eIF3m"/>
    <property type="evidence" value="ECO:0007669"/>
    <property type="project" value="TreeGrafter"/>
</dbReference>
<dbReference type="InterPro" id="IPR001680">
    <property type="entry name" value="WD40_rpt"/>
</dbReference>
<comment type="function">
    <text evidence="4">Component of the eukaryotic translation initiation factor 3 (eIF-3) complex, which is involved in protein synthesis of a specialized repertoire of mRNAs and, together with other initiation factors, stimulates binding of mRNA and methionyl-tRNAi to the 40S ribosome. The eIF-3 complex specifically targets and initiates translation of a subset of mRNAs involved in cell proliferation.</text>
</comment>
<keyword evidence="1 4" id="KW-0963">Cytoplasm</keyword>
<dbReference type="AlphaFoldDB" id="A0A8H7UBA2"/>
<keyword evidence="2 4" id="KW-0396">Initiation factor</keyword>
<dbReference type="InterPro" id="IPR037518">
    <property type="entry name" value="MPN"/>
</dbReference>
<dbReference type="CDD" id="cd08064">
    <property type="entry name" value="MPN_eIF3f"/>
    <property type="match status" value="1"/>
</dbReference>
<keyword evidence="3 4" id="KW-0648">Protein biosynthesis</keyword>
<dbReference type="OrthoDB" id="25498at2759"/>
<feature type="domain" description="MPN" evidence="6">
    <location>
        <begin position="454"/>
        <end position="591"/>
    </location>
</feature>
<evidence type="ECO:0000313" key="7">
    <source>
        <dbReference type="EMBL" id="KAG2173319.1"/>
    </source>
</evidence>
<reference evidence="7" key="1">
    <citation type="submission" date="2020-12" db="EMBL/GenBank/DDBJ databases">
        <title>Metabolic potential, ecology and presence of endohyphal bacteria is reflected in genomic diversity of Mucoromycotina.</title>
        <authorList>
            <person name="Muszewska A."/>
            <person name="Okrasinska A."/>
            <person name="Steczkiewicz K."/>
            <person name="Drgas O."/>
            <person name="Orlowska M."/>
            <person name="Perlinska-Lenart U."/>
            <person name="Aleksandrzak-Piekarczyk T."/>
            <person name="Szatraj K."/>
            <person name="Zielenkiewicz U."/>
            <person name="Pilsyk S."/>
            <person name="Malc E."/>
            <person name="Mieczkowski P."/>
            <person name="Kruszewska J.S."/>
            <person name="Biernat P."/>
            <person name="Pawlowska J."/>
        </authorList>
    </citation>
    <scope>NUCLEOTIDE SEQUENCE</scope>
    <source>
        <strain evidence="7">WA0000067209</strain>
    </source>
</reference>
<dbReference type="GO" id="GO:0033290">
    <property type="term" value="C:eukaryotic 48S preinitiation complex"/>
    <property type="evidence" value="ECO:0007669"/>
    <property type="project" value="UniProtKB-UniRule"/>
</dbReference>
<dbReference type="Gene3D" id="2.130.10.10">
    <property type="entry name" value="YVTN repeat-like/Quinoprotein amine dehydrogenase"/>
    <property type="match status" value="2"/>
</dbReference>
<dbReference type="SMART" id="SM00232">
    <property type="entry name" value="JAB_MPN"/>
    <property type="match status" value="1"/>
</dbReference>
<dbReference type="InterPro" id="IPR000555">
    <property type="entry name" value="JAMM/MPN+_dom"/>
</dbReference>
<evidence type="ECO:0000256" key="2">
    <source>
        <dbReference type="ARBA" id="ARBA00022540"/>
    </source>
</evidence>
<dbReference type="Proteomes" id="UP000654370">
    <property type="component" value="Unassembled WGS sequence"/>
</dbReference>
<evidence type="ECO:0000256" key="4">
    <source>
        <dbReference type="HAMAP-Rule" id="MF_03005"/>
    </source>
</evidence>
<feature type="repeat" description="WD" evidence="5">
    <location>
        <begin position="195"/>
        <end position="236"/>
    </location>
</feature>
<dbReference type="InterPro" id="IPR015943">
    <property type="entry name" value="WD40/YVTN_repeat-like_dom_sf"/>
</dbReference>
<dbReference type="Gene3D" id="3.40.140.10">
    <property type="entry name" value="Cytidine Deaminase, domain 2"/>
    <property type="match status" value="1"/>
</dbReference>
<dbReference type="InterPro" id="IPR036322">
    <property type="entry name" value="WD40_repeat_dom_sf"/>
</dbReference>
<comment type="subcellular location">
    <subcellularLocation>
        <location evidence="4">Cytoplasm</location>
    </subcellularLocation>
</comment>
<dbReference type="GO" id="GO:0003743">
    <property type="term" value="F:translation initiation factor activity"/>
    <property type="evidence" value="ECO:0007669"/>
    <property type="project" value="UniProtKB-UniRule"/>
</dbReference>
<gene>
    <name evidence="7" type="ORF">INT43_004693</name>
</gene>
<comment type="subunit">
    <text evidence="4">Component of the eukaryotic translation initiation factor 3 (eIF-3) complex.</text>
</comment>
<evidence type="ECO:0000256" key="3">
    <source>
        <dbReference type="ARBA" id="ARBA00022917"/>
    </source>
</evidence>
<dbReference type="Pfam" id="PF13012">
    <property type="entry name" value="MitMem_reg"/>
    <property type="match status" value="1"/>
</dbReference>
<evidence type="ECO:0000256" key="1">
    <source>
        <dbReference type="ARBA" id="ARBA00022490"/>
    </source>
</evidence>